<evidence type="ECO:0000256" key="5">
    <source>
        <dbReference type="ARBA" id="ARBA00022801"/>
    </source>
</evidence>
<evidence type="ECO:0000313" key="10">
    <source>
        <dbReference type="EMBL" id="PKQ28186.1"/>
    </source>
</evidence>
<dbReference type="EMBL" id="PHEX01000028">
    <property type="protein sequence ID" value="PKQ28186.1"/>
    <property type="molecule type" value="Genomic_DNA"/>
</dbReference>
<evidence type="ECO:0000256" key="6">
    <source>
        <dbReference type="ARBA" id="ARBA00023102"/>
    </source>
</evidence>
<dbReference type="GO" id="GO:0005737">
    <property type="term" value="C:cytoplasm"/>
    <property type="evidence" value="ECO:0007669"/>
    <property type="project" value="TreeGrafter"/>
</dbReference>
<dbReference type="PANTHER" id="PTHR21039:SF0">
    <property type="entry name" value="HISTIDINOL-PHOSPHATASE"/>
    <property type="match status" value="1"/>
</dbReference>
<comment type="catalytic activity">
    <reaction evidence="7 8">
        <text>L-histidinol phosphate + H2O = L-histidinol + phosphate</text>
        <dbReference type="Rhea" id="RHEA:14465"/>
        <dbReference type="ChEBI" id="CHEBI:15377"/>
        <dbReference type="ChEBI" id="CHEBI:43474"/>
        <dbReference type="ChEBI" id="CHEBI:57699"/>
        <dbReference type="ChEBI" id="CHEBI:57980"/>
        <dbReference type="EC" id="3.1.3.15"/>
    </reaction>
</comment>
<evidence type="ECO:0000256" key="3">
    <source>
        <dbReference type="ARBA" id="ARBA00013085"/>
    </source>
</evidence>
<dbReference type="Proteomes" id="UP000233654">
    <property type="component" value="Unassembled WGS sequence"/>
</dbReference>
<proteinExistence type="inferred from homology"/>
<dbReference type="Pfam" id="PF02811">
    <property type="entry name" value="PHP"/>
    <property type="match status" value="1"/>
</dbReference>
<comment type="pathway">
    <text evidence="1 8">Amino-acid biosynthesis; L-histidine biosynthesis; L-histidine from 5-phospho-alpha-D-ribose 1-diphosphate: step 8/9.</text>
</comment>
<protein>
    <recommendedName>
        <fullName evidence="3 8">Histidinol-phosphatase</fullName>
        <shortName evidence="8">HolPase</shortName>
        <ecNumber evidence="3 8">3.1.3.15</ecNumber>
    </recommendedName>
</protein>
<evidence type="ECO:0000256" key="8">
    <source>
        <dbReference type="RuleBase" id="RU366003"/>
    </source>
</evidence>
<evidence type="ECO:0000256" key="2">
    <source>
        <dbReference type="ARBA" id="ARBA00009152"/>
    </source>
</evidence>
<dbReference type="GO" id="GO:0000105">
    <property type="term" value="P:L-histidine biosynthetic process"/>
    <property type="evidence" value="ECO:0007669"/>
    <property type="project" value="UniProtKB-UniRule"/>
</dbReference>
<dbReference type="CDD" id="cd12110">
    <property type="entry name" value="PHP_HisPPase_Hisj_like"/>
    <property type="match status" value="1"/>
</dbReference>
<dbReference type="Gene3D" id="3.20.20.140">
    <property type="entry name" value="Metal-dependent hydrolases"/>
    <property type="match status" value="1"/>
</dbReference>
<evidence type="ECO:0000259" key="9">
    <source>
        <dbReference type="Pfam" id="PF02811"/>
    </source>
</evidence>
<evidence type="ECO:0000256" key="4">
    <source>
        <dbReference type="ARBA" id="ARBA00022605"/>
    </source>
</evidence>
<dbReference type="SUPFAM" id="SSF89550">
    <property type="entry name" value="PHP domain-like"/>
    <property type="match status" value="1"/>
</dbReference>
<feature type="domain" description="PHP" evidence="9">
    <location>
        <begin position="4"/>
        <end position="194"/>
    </location>
</feature>
<sequence length="266" mass="30025">MIADYHVHTNMCGHGTGALDELVEAAIAKGLDEVGIADHLPLFYTDDPCLAMAPEDLPVYVERVLDLKERYRRRITVRLGIEADYHAPTQEKRARLLEQYPWEYVIGSVHMLDDWLFDDPRQLARYEGLDIDQFYIDYLNAVGDMISTGLYNTVGHADLAKKFNVRASIDLEPRYRDLLMKIKNAGACYEINTAGLRWPVREMYPAPEFVKLAASLGVPVTLGSDAHNPQDIARDFDSALTLINDAGYKEMATFDRGVMRLAPLST</sequence>
<organism evidence="10 11">
    <name type="scientific">Candidatus Anoxymicrobium japonicum</name>
    <dbReference type="NCBI Taxonomy" id="2013648"/>
    <lineage>
        <taxon>Bacteria</taxon>
        <taxon>Bacillati</taxon>
        <taxon>Actinomycetota</taxon>
        <taxon>Candidatus Geothermincolia</taxon>
        <taxon>Candidatus Geothermincolales</taxon>
        <taxon>Candidatus Anoxymicrobiaceae</taxon>
        <taxon>Candidatus Anoxymicrobium</taxon>
    </lineage>
</organism>
<evidence type="ECO:0000256" key="7">
    <source>
        <dbReference type="ARBA" id="ARBA00049158"/>
    </source>
</evidence>
<dbReference type="UniPathway" id="UPA00031">
    <property type="reaction ID" value="UER00013"/>
</dbReference>
<keyword evidence="5 8" id="KW-0378">Hydrolase</keyword>
<comment type="similarity">
    <text evidence="2 8">Belongs to the PHP hydrolase family. HisK subfamily.</text>
</comment>
<dbReference type="NCBIfam" id="NF005596">
    <property type="entry name" value="PRK07328.1"/>
    <property type="match status" value="1"/>
</dbReference>
<dbReference type="InterPro" id="IPR004013">
    <property type="entry name" value="PHP_dom"/>
</dbReference>
<dbReference type="InterPro" id="IPR016195">
    <property type="entry name" value="Pol/histidinol_Pase-like"/>
</dbReference>
<keyword evidence="6 8" id="KW-0368">Histidine biosynthesis</keyword>
<reference evidence="10 11" key="1">
    <citation type="journal article" date="2017" name="ISME J.">
        <title>Potential for microbial H2 and metal transformations associated with novel bacteria and archaea in deep terrestrial subsurface sediments.</title>
        <authorList>
            <person name="Hernsdorf A.W."/>
            <person name="Amano Y."/>
            <person name="Miyakawa K."/>
            <person name="Ise K."/>
            <person name="Suzuki Y."/>
            <person name="Anantharaman K."/>
            <person name="Probst A."/>
            <person name="Burstein D."/>
            <person name="Thomas B.C."/>
            <person name="Banfield J.F."/>
        </authorList>
    </citation>
    <scope>NUCLEOTIDE SEQUENCE [LARGE SCALE GENOMIC DNA]</scope>
    <source>
        <strain evidence="10">HGW-Actinobacteria-3</strain>
    </source>
</reference>
<keyword evidence="4 8" id="KW-0028">Amino-acid biosynthesis</keyword>
<evidence type="ECO:0000313" key="11">
    <source>
        <dbReference type="Proteomes" id="UP000233654"/>
    </source>
</evidence>
<comment type="caution">
    <text evidence="10">The sequence shown here is derived from an EMBL/GenBank/DDBJ whole genome shotgun (WGS) entry which is preliminary data.</text>
</comment>
<name>A0A2N3G645_9ACTN</name>
<accession>A0A2N3G645</accession>
<dbReference type="GO" id="GO:0004401">
    <property type="term" value="F:histidinol-phosphatase activity"/>
    <property type="evidence" value="ECO:0007669"/>
    <property type="project" value="UniProtKB-UniRule"/>
</dbReference>
<dbReference type="AlphaFoldDB" id="A0A2N3G645"/>
<evidence type="ECO:0000256" key="1">
    <source>
        <dbReference type="ARBA" id="ARBA00004970"/>
    </source>
</evidence>
<gene>
    <name evidence="10" type="ORF">CVT63_04080</name>
</gene>
<dbReference type="PANTHER" id="PTHR21039">
    <property type="entry name" value="HISTIDINOL PHOSPHATASE-RELATED"/>
    <property type="match status" value="1"/>
</dbReference>
<dbReference type="InterPro" id="IPR010140">
    <property type="entry name" value="Histidinol_P_phosphatase_HisJ"/>
</dbReference>
<dbReference type="NCBIfam" id="TIGR01856">
    <property type="entry name" value="hisJ_fam"/>
    <property type="match status" value="1"/>
</dbReference>
<dbReference type="EC" id="3.1.3.15" evidence="3 8"/>